<reference evidence="1 2" key="1">
    <citation type="journal article" date="2016" name="J. Hazard. Mater.">
        <title>A newly isolated Pseudomonas putida S-1 strain for batch-mode-propanethiol degradation and continuous treatment of propanethiol-containing waste gas.</title>
        <authorList>
            <person name="Chen D.Z."/>
            <person name="Sun Y.M."/>
            <person name="Han L.M."/>
            <person name="Chen J."/>
            <person name="Ye J.X."/>
            <person name="Chen J.M."/>
        </authorList>
    </citation>
    <scope>NUCLEOTIDE SEQUENCE [LARGE SCALE GENOMIC DNA]</scope>
    <source>
        <strain evidence="1 2">S-1</strain>
    </source>
</reference>
<protein>
    <submittedName>
        <fullName evidence="1">Uncharacterized protein</fullName>
    </submittedName>
</protein>
<dbReference type="GeneID" id="87483599"/>
<gene>
    <name evidence="1" type="ORF">KH389_25210</name>
</gene>
<dbReference type="Proteomes" id="UP000678154">
    <property type="component" value="Chromosome"/>
</dbReference>
<dbReference type="RefSeq" id="WP_143516602.1">
    <property type="nucleotide sequence ID" value="NZ_CP074676.1"/>
</dbReference>
<accession>A0ABX8DQN7</accession>
<evidence type="ECO:0000313" key="2">
    <source>
        <dbReference type="Proteomes" id="UP000678154"/>
    </source>
</evidence>
<sequence length="195" mass="22543">MLKVDLFKLFELFLSEALDDSPDVFRLKGWGVSDLVMGGYDLTGFVSDFHMYERWNSINHGGKWVDINVKNYFFCDERLGLGFETVGVRLVSLLKYHRSLKWGNGFEFYFFDDDLKDGAVILQGGKVLRFSRRSKRGSYRVVTLESDFFSTRFSDLSTGMVRATMEFYSAEKLHAISKETRIGALRKLVDFLRSS</sequence>
<name>A0ABX8DQN7_9PSED</name>
<organism evidence="1 2">
    <name type="scientific">Pseudomonas qingdaonensis</name>
    <dbReference type="NCBI Taxonomy" id="2056231"/>
    <lineage>
        <taxon>Bacteria</taxon>
        <taxon>Pseudomonadati</taxon>
        <taxon>Pseudomonadota</taxon>
        <taxon>Gammaproteobacteria</taxon>
        <taxon>Pseudomonadales</taxon>
        <taxon>Pseudomonadaceae</taxon>
        <taxon>Pseudomonas</taxon>
    </lineage>
</organism>
<dbReference type="EMBL" id="CP074676">
    <property type="protein sequence ID" value="QVL18628.1"/>
    <property type="molecule type" value="Genomic_DNA"/>
</dbReference>
<keyword evidence="2" id="KW-1185">Reference proteome</keyword>
<proteinExistence type="predicted"/>
<evidence type="ECO:0000313" key="1">
    <source>
        <dbReference type="EMBL" id="QVL18628.1"/>
    </source>
</evidence>